<accession>M5S7C9</accession>
<evidence type="ECO:0000256" key="1">
    <source>
        <dbReference type="SAM" id="Phobius"/>
    </source>
</evidence>
<comment type="caution">
    <text evidence="2">The sequence shown here is derived from an EMBL/GenBank/DDBJ whole genome shotgun (WGS) entry which is preliminary data.</text>
</comment>
<keyword evidence="3" id="KW-1185">Reference proteome</keyword>
<dbReference type="AlphaFoldDB" id="M5S7C9"/>
<keyword evidence="1" id="KW-1133">Transmembrane helix</keyword>
<sequence length="503" mass="55622">MNTSLFNLEEYPQVIEEDVPSSVKRLRELTHRKCDGNIADDELLELSSLLESSAKLRTYYWEMIAIESQLQWDLGSCEGEIDSLKQTTLAGSESPTEQSQQRRLAWAIGVIAIAASLLMMFAMSFDLWTGGQPVANSNVTAHSLAEQPVVGRLTKLSSETTWALNRVSDQDSGALRRGDTIELRSGTAKLDLAGKASAILHSPAIVDVNSGDHLFLVVGEMQVENADGERGLSVDTREARITDDAKAYSVDARETTTDIVVFDGEVDVSFPNSEHAEEQPKYAKRVHAGQAVQVTNTGTVSRIVSVRNKRLHANTTAQAYHPIIAAVQDDIVRDDFYSFYEIVTGGMGEDVQAFVDRPHQWNGIRERMPSYLVGGDYVKTFNDDKIMDEVQVDLTIQRPCTLYILMDNRVQAPQWLRQSFEPMPEDIGVDEVAMQYETVDLTELGVGPGNSVDQSHSIWRRVVRKPGVVRLGTNGRLPHPNELGTDSPANMYGIVAVGLSPEI</sequence>
<dbReference type="PATRIC" id="fig|1265738.3.peg.963"/>
<gene>
    <name evidence="2" type="ORF">RMSM_00971</name>
</gene>
<protein>
    <submittedName>
        <fullName evidence="2">FecR protein domain protein</fullName>
    </submittedName>
</protein>
<dbReference type="GO" id="GO:0016989">
    <property type="term" value="F:sigma factor antagonist activity"/>
    <property type="evidence" value="ECO:0007669"/>
    <property type="project" value="TreeGrafter"/>
</dbReference>
<keyword evidence="1" id="KW-0472">Membrane</keyword>
<evidence type="ECO:0000313" key="2">
    <source>
        <dbReference type="EMBL" id="EMI22094.1"/>
    </source>
</evidence>
<name>M5S7C9_9BACT</name>
<dbReference type="InterPro" id="IPR012373">
    <property type="entry name" value="Ferrdict_sens_TM"/>
</dbReference>
<dbReference type="PANTHER" id="PTHR30273">
    <property type="entry name" value="PERIPLASMIC SIGNAL SENSOR AND SIGMA FACTOR ACTIVATOR FECR-RELATED"/>
    <property type="match status" value="1"/>
</dbReference>
<feature type="transmembrane region" description="Helical" evidence="1">
    <location>
        <begin position="104"/>
        <end position="128"/>
    </location>
</feature>
<organism evidence="2 3">
    <name type="scientific">Rhodopirellula maiorica SM1</name>
    <dbReference type="NCBI Taxonomy" id="1265738"/>
    <lineage>
        <taxon>Bacteria</taxon>
        <taxon>Pseudomonadati</taxon>
        <taxon>Planctomycetota</taxon>
        <taxon>Planctomycetia</taxon>
        <taxon>Pirellulales</taxon>
        <taxon>Pirellulaceae</taxon>
        <taxon>Novipirellula</taxon>
    </lineage>
</organism>
<evidence type="ECO:0000313" key="3">
    <source>
        <dbReference type="Proteomes" id="UP000011991"/>
    </source>
</evidence>
<dbReference type="Proteomes" id="UP000011991">
    <property type="component" value="Unassembled WGS sequence"/>
</dbReference>
<dbReference type="PANTHER" id="PTHR30273:SF2">
    <property type="entry name" value="PROTEIN FECR"/>
    <property type="match status" value="1"/>
</dbReference>
<proteinExistence type="predicted"/>
<reference evidence="2 3" key="1">
    <citation type="journal article" date="2013" name="Mar. Genomics">
        <title>Expression of sulfatases in Rhodopirellula baltica and the diversity of sulfatases in the genus Rhodopirellula.</title>
        <authorList>
            <person name="Wegner C.E."/>
            <person name="Richter-Heitmann T."/>
            <person name="Klindworth A."/>
            <person name="Klockow C."/>
            <person name="Richter M."/>
            <person name="Achstetter T."/>
            <person name="Glockner F.O."/>
            <person name="Harder J."/>
        </authorList>
    </citation>
    <scope>NUCLEOTIDE SEQUENCE [LARGE SCALE GENOMIC DNA]</scope>
    <source>
        <strain evidence="2 3">SM1</strain>
    </source>
</reference>
<keyword evidence="1" id="KW-0812">Transmembrane</keyword>
<dbReference type="EMBL" id="ANOG01000149">
    <property type="protein sequence ID" value="EMI22094.1"/>
    <property type="molecule type" value="Genomic_DNA"/>
</dbReference>